<feature type="transmembrane region" description="Helical" evidence="1">
    <location>
        <begin position="99"/>
        <end position="121"/>
    </location>
</feature>
<feature type="non-terminal residue" evidence="2">
    <location>
        <position position="147"/>
    </location>
</feature>
<dbReference type="AlphaFoldDB" id="A0AAN5CAV3"/>
<keyword evidence="1" id="KW-0812">Transmembrane</keyword>
<feature type="transmembrane region" description="Helical" evidence="1">
    <location>
        <begin position="12"/>
        <end position="37"/>
    </location>
</feature>
<sequence length="147" mass="16516">GWTRGADLKRNFLSLFLIQLTVALLGVVVTLALALAFGTRLERRRKYAFKGGSDWAKGTEDWWSMMLRVSPAACSLLLFVAFVLLTYKMMMPKYSRKIFLVSHLFCFVSMMILTGYAVAIFNDVLKFPHGSIGVLDAILDKEVVALN</sequence>
<keyword evidence="3" id="KW-1185">Reference proteome</keyword>
<organism evidence="2 3">
    <name type="scientific">Pristionchus mayeri</name>
    <dbReference type="NCBI Taxonomy" id="1317129"/>
    <lineage>
        <taxon>Eukaryota</taxon>
        <taxon>Metazoa</taxon>
        <taxon>Ecdysozoa</taxon>
        <taxon>Nematoda</taxon>
        <taxon>Chromadorea</taxon>
        <taxon>Rhabditida</taxon>
        <taxon>Rhabditina</taxon>
        <taxon>Diplogasteromorpha</taxon>
        <taxon>Diplogasteroidea</taxon>
        <taxon>Neodiplogasteridae</taxon>
        <taxon>Pristionchus</taxon>
    </lineage>
</organism>
<comment type="caution">
    <text evidence="2">The sequence shown here is derived from an EMBL/GenBank/DDBJ whole genome shotgun (WGS) entry which is preliminary data.</text>
</comment>
<reference evidence="3" key="1">
    <citation type="submission" date="2022-10" db="EMBL/GenBank/DDBJ databases">
        <title>Genome assembly of Pristionchus species.</title>
        <authorList>
            <person name="Yoshida K."/>
            <person name="Sommer R.J."/>
        </authorList>
    </citation>
    <scope>NUCLEOTIDE SEQUENCE [LARGE SCALE GENOMIC DNA]</scope>
    <source>
        <strain evidence="3">RS5460</strain>
    </source>
</reference>
<accession>A0AAN5CAV3</accession>
<keyword evidence="1" id="KW-1133">Transmembrane helix</keyword>
<evidence type="ECO:0000313" key="3">
    <source>
        <dbReference type="Proteomes" id="UP001328107"/>
    </source>
</evidence>
<keyword evidence="1" id="KW-0472">Membrane</keyword>
<evidence type="ECO:0000256" key="1">
    <source>
        <dbReference type="SAM" id="Phobius"/>
    </source>
</evidence>
<evidence type="ECO:0000313" key="2">
    <source>
        <dbReference type="EMBL" id="GMR34341.1"/>
    </source>
</evidence>
<dbReference type="Proteomes" id="UP001328107">
    <property type="component" value="Unassembled WGS sequence"/>
</dbReference>
<protein>
    <submittedName>
        <fullName evidence="2">Uncharacterized protein</fullName>
    </submittedName>
</protein>
<name>A0AAN5CAV3_9BILA</name>
<dbReference type="EMBL" id="BTRK01000002">
    <property type="protein sequence ID" value="GMR34341.1"/>
    <property type="molecule type" value="Genomic_DNA"/>
</dbReference>
<gene>
    <name evidence="2" type="ORF">PMAYCL1PPCAC_04536</name>
</gene>
<proteinExistence type="predicted"/>
<feature type="non-terminal residue" evidence="2">
    <location>
        <position position="1"/>
    </location>
</feature>
<feature type="transmembrane region" description="Helical" evidence="1">
    <location>
        <begin position="65"/>
        <end position="87"/>
    </location>
</feature>